<evidence type="ECO:0000313" key="3">
    <source>
        <dbReference type="Proteomes" id="UP000185736"/>
    </source>
</evidence>
<dbReference type="RefSeq" id="WP_075249437.1">
    <property type="nucleotide sequence ID" value="NZ_MSGO01000035.1"/>
</dbReference>
<sequence length="89" mass="10258">MRFEFSDSADKHGVPRSDAEYAVMHHVDYEILQPRRPGEQSFMFVGLPHPQALRYLEVGVAVDGRGRRTIFHAMEVTDLYRHLVPPADH</sequence>
<dbReference type="EMBL" id="MSKI01000033">
    <property type="protein sequence ID" value="OLO54854.1"/>
    <property type="molecule type" value="Genomic_DNA"/>
</dbReference>
<dbReference type="AlphaFoldDB" id="A0A1Q8W159"/>
<name>A0A1Q8W159_9ACTO</name>
<evidence type="ECO:0000313" key="2">
    <source>
        <dbReference type="EMBL" id="OLO54854.1"/>
    </source>
</evidence>
<evidence type="ECO:0008006" key="5">
    <source>
        <dbReference type="Google" id="ProtNLM"/>
    </source>
</evidence>
<protein>
    <recommendedName>
        <fullName evidence="5">Toxin</fullName>
    </recommendedName>
</protein>
<reference evidence="3 4" key="1">
    <citation type="submission" date="2016-12" db="EMBL/GenBank/DDBJ databases">
        <title>Genomic comparison of strains in the 'Actinomyces naeslundii' group.</title>
        <authorList>
            <person name="Mughal S.R."/>
            <person name="Do T."/>
            <person name="Gilbert S.C."/>
            <person name="Witherden E.A."/>
            <person name="Didelot X."/>
            <person name="Beighton D."/>
        </authorList>
    </citation>
    <scope>NUCLEOTIDE SEQUENCE [LARGE SCALE GENOMIC DNA]</scope>
    <source>
        <strain evidence="2 4">S24V</strain>
        <strain evidence="1 3">S64C</strain>
    </source>
</reference>
<dbReference type="Proteomes" id="UP000186855">
    <property type="component" value="Unassembled WGS sequence"/>
</dbReference>
<dbReference type="EMBL" id="MSGO01000035">
    <property type="protein sequence ID" value="OLL14583.1"/>
    <property type="molecule type" value="Genomic_DNA"/>
</dbReference>
<comment type="caution">
    <text evidence="2">The sequence shown here is derived from an EMBL/GenBank/DDBJ whole genome shotgun (WGS) entry which is preliminary data.</text>
</comment>
<proteinExistence type="predicted"/>
<dbReference type="Proteomes" id="UP000185736">
    <property type="component" value="Unassembled WGS sequence"/>
</dbReference>
<organism evidence="2 4">
    <name type="scientific">Actinomyces oris</name>
    <dbReference type="NCBI Taxonomy" id="544580"/>
    <lineage>
        <taxon>Bacteria</taxon>
        <taxon>Bacillati</taxon>
        <taxon>Actinomycetota</taxon>
        <taxon>Actinomycetes</taxon>
        <taxon>Actinomycetales</taxon>
        <taxon>Actinomycetaceae</taxon>
        <taxon>Actinomyces</taxon>
    </lineage>
</organism>
<accession>A0A1Q8W159</accession>
<evidence type="ECO:0000313" key="4">
    <source>
        <dbReference type="Proteomes" id="UP000186855"/>
    </source>
</evidence>
<evidence type="ECO:0000313" key="1">
    <source>
        <dbReference type="EMBL" id="OLL14583.1"/>
    </source>
</evidence>
<gene>
    <name evidence="2" type="ORF">BKH30_03345</name>
    <name evidence="1" type="ORF">BKH32_07950</name>
</gene>